<gene>
    <name evidence="2" type="ORF">CQU01_09640</name>
</gene>
<reference evidence="2 3" key="1">
    <citation type="submission" date="2019-07" db="EMBL/GenBank/DDBJ databases">
        <title>Whole genome shotgun sequence of Cerasibacillus quisquiliarum NBRC 102429.</title>
        <authorList>
            <person name="Hosoyama A."/>
            <person name="Uohara A."/>
            <person name="Ohji S."/>
            <person name="Ichikawa N."/>
        </authorList>
    </citation>
    <scope>NUCLEOTIDE SEQUENCE [LARGE SCALE GENOMIC DNA]</scope>
    <source>
        <strain evidence="2 3">NBRC 102429</strain>
    </source>
</reference>
<dbReference type="InterPro" id="IPR024623">
    <property type="entry name" value="YtxH"/>
</dbReference>
<evidence type="ECO:0000313" key="2">
    <source>
        <dbReference type="EMBL" id="GEN30726.1"/>
    </source>
</evidence>
<keyword evidence="3" id="KW-1185">Reference proteome</keyword>
<name>A0A511UVS3_9BACI</name>
<dbReference type="InterPro" id="IPR052928">
    <property type="entry name" value="Desiccation-related_membrane"/>
</dbReference>
<feature type="chain" id="PRO_5039675405" description="General stress protein" evidence="1">
    <location>
        <begin position="22"/>
        <end position="121"/>
    </location>
</feature>
<keyword evidence="1" id="KW-0732">Signal</keyword>
<accession>A0A511UVS3</accession>
<feature type="signal peptide" evidence="1">
    <location>
        <begin position="1"/>
        <end position="21"/>
    </location>
</feature>
<comment type="caution">
    <text evidence="2">The sequence shown here is derived from an EMBL/GenBank/DDBJ whole genome shotgun (WGS) entry which is preliminary data.</text>
</comment>
<protein>
    <recommendedName>
        <fullName evidence="4">General stress protein</fullName>
    </recommendedName>
</protein>
<evidence type="ECO:0008006" key="4">
    <source>
        <dbReference type="Google" id="ProtNLM"/>
    </source>
</evidence>
<dbReference type="Pfam" id="PF12732">
    <property type="entry name" value="YtxH"/>
    <property type="match status" value="1"/>
</dbReference>
<dbReference type="AlphaFoldDB" id="A0A511UVS3"/>
<dbReference type="OrthoDB" id="2692215at2"/>
<dbReference type="PANTHER" id="PTHR35792">
    <property type="entry name" value="GENERAL STRESS PROTEIN"/>
    <property type="match status" value="1"/>
</dbReference>
<evidence type="ECO:0000313" key="3">
    <source>
        <dbReference type="Proteomes" id="UP000321491"/>
    </source>
</evidence>
<dbReference type="PANTHER" id="PTHR35792:SF3">
    <property type="entry name" value="IG HYPOTHETICAL 17707"/>
    <property type="match status" value="1"/>
</dbReference>
<organism evidence="2 3">
    <name type="scientific">Cerasibacillus quisquiliarum</name>
    <dbReference type="NCBI Taxonomy" id="227865"/>
    <lineage>
        <taxon>Bacteria</taxon>
        <taxon>Bacillati</taxon>
        <taxon>Bacillota</taxon>
        <taxon>Bacilli</taxon>
        <taxon>Bacillales</taxon>
        <taxon>Bacillaceae</taxon>
        <taxon>Cerasibacillus</taxon>
    </lineage>
</organism>
<proteinExistence type="predicted"/>
<dbReference type="EMBL" id="BJXW01000009">
    <property type="protein sequence ID" value="GEN30726.1"/>
    <property type="molecule type" value="Genomic_DNA"/>
</dbReference>
<dbReference type="RefSeq" id="WP_146936252.1">
    <property type="nucleotide sequence ID" value="NZ_BJXW01000009.1"/>
</dbReference>
<evidence type="ECO:0000256" key="1">
    <source>
        <dbReference type="SAM" id="SignalP"/>
    </source>
</evidence>
<dbReference type="Proteomes" id="UP000321491">
    <property type="component" value="Unassembled WGS sequence"/>
</dbReference>
<sequence length="121" mass="13590">MSRTKSLLLGVFVGGVVSATATLLSAPASGRDTRLKIKDQATEWKELLEGLKRDGLKLKDQLAKTSKESSALIKDLTHEMKRSVIAWKESVEPHQENIKDYLEQIEVSLKELEEKVKKSKK</sequence>